<sequence length="127" mass="13929">MSKKFVGVLSTASNAPFGVFNEGDCRELVIIRHSWHTTSSTEAHHRRRNTELSTGVLMDLQGRDSMDLRGIHQRLTQLTTLIGSTDQTNTLPGNSTTVHLGSIFVDALGTPQVKCCFCQGQHISDTC</sequence>
<dbReference type="AlphaFoldDB" id="A0A1I7TTR4"/>
<evidence type="ECO:0000313" key="1">
    <source>
        <dbReference type="Proteomes" id="UP000095282"/>
    </source>
</evidence>
<reference evidence="2" key="1">
    <citation type="submission" date="2016-11" db="UniProtKB">
        <authorList>
            <consortium name="WormBaseParasite"/>
        </authorList>
    </citation>
    <scope>IDENTIFICATION</scope>
</reference>
<proteinExistence type="predicted"/>
<protein>
    <submittedName>
        <fullName evidence="2">CACTA en-spm transposon protein</fullName>
    </submittedName>
</protein>
<dbReference type="Proteomes" id="UP000095282">
    <property type="component" value="Unplaced"/>
</dbReference>
<keyword evidence="1" id="KW-1185">Reference proteome</keyword>
<organism evidence="1 2">
    <name type="scientific">Caenorhabditis tropicalis</name>
    <dbReference type="NCBI Taxonomy" id="1561998"/>
    <lineage>
        <taxon>Eukaryota</taxon>
        <taxon>Metazoa</taxon>
        <taxon>Ecdysozoa</taxon>
        <taxon>Nematoda</taxon>
        <taxon>Chromadorea</taxon>
        <taxon>Rhabditida</taxon>
        <taxon>Rhabditina</taxon>
        <taxon>Rhabditomorpha</taxon>
        <taxon>Rhabditoidea</taxon>
        <taxon>Rhabditidae</taxon>
        <taxon>Peloderinae</taxon>
        <taxon>Caenorhabditis</taxon>
    </lineage>
</organism>
<name>A0A1I7TTR4_9PELO</name>
<evidence type="ECO:0000313" key="2">
    <source>
        <dbReference type="WBParaSite" id="Csp11.Scaffold629.g11693.t1"/>
    </source>
</evidence>
<dbReference type="WBParaSite" id="Csp11.Scaffold629.g11693.t1">
    <property type="protein sequence ID" value="Csp11.Scaffold629.g11693.t1"/>
    <property type="gene ID" value="Csp11.Scaffold629.g11693"/>
</dbReference>
<accession>A0A1I7TTR4</accession>